<dbReference type="PROSITE" id="PS50111">
    <property type="entry name" value="CHEMOTAXIS_TRANSDUC_2"/>
    <property type="match status" value="1"/>
</dbReference>
<evidence type="ECO:0000256" key="1">
    <source>
        <dbReference type="ARBA" id="ARBA00023224"/>
    </source>
</evidence>
<evidence type="ECO:0000313" key="4">
    <source>
        <dbReference type="EMBL" id="MEL1265923.1"/>
    </source>
</evidence>
<dbReference type="InterPro" id="IPR004089">
    <property type="entry name" value="MCPsignal_dom"/>
</dbReference>
<comment type="caution">
    <text evidence="4">The sequence shown here is derived from an EMBL/GenBank/DDBJ whole genome shotgun (WGS) entry which is preliminary data.</text>
</comment>
<accession>A0ABU9J5D0</accession>
<dbReference type="Pfam" id="PF00015">
    <property type="entry name" value="MCPsignal"/>
    <property type="match status" value="1"/>
</dbReference>
<evidence type="ECO:0000259" key="3">
    <source>
        <dbReference type="PROSITE" id="PS50111"/>
    </source>
</evidence>
<dbReference type="Gene3D" id="3.30.450.20">
    <property type="entry name" value="PAS domain"/>
    <property type="match status" value="1"/>
</dbReference>
<dbReference type="InterPro" id="IPR004090">
    <property type="entry name" value="Chemotax_Me-accpt_rcpt"/>
</dbReference>
<keyword evidence="5" id="KW-1185">Reference proteome</keyword>
<dbReference type="Gene3D" id="1.10.287.950">
    <property type="entry name" value="Methyl-accepting chemotaxis protein"/>
    <property type="match status" value="1"/>
</dbReference>
<gene>
    <name evidence="4" type="ORF">AAD027_16325</name>
</gene>
<reference evidence="4 5" key="1">
    <citation type="submission" date="2024-04" db="EMBL/GenBank/DDBJ databases">
        <title>Draft genome sequence of Pseudoxanthomonas putridarboris WD12.</title>
        <authorList>
            <person name="Oh J."/>
        </authorList>
    </citation>
    <scope>NUCLEOTIDE SEQUENCE [LARGE SCALE GENOMIC DNA]</scope>
    <source>
        <strain evidence="4 5">WD12</strain>
    </source>
</reference>
<protein>
    <submittedName>
        <fullName evidence="4">Methyl-accepting chemotaxis protein</fullName>
    </submittedName>
</protein>
<dbReference type="RefSeq" id="WP_341727095.1">
    <property type="nucleotide sequence ID" value="NZ_JBBWWT010000010.1"/>
</dbReference>
<feature type="domain" description="Methyl-accepting transducer" evidence="3">
    <location>
        <begin position="30"/>
        <end position="108"/>
    </location>
</feature>
<organism evidence="4 5">
    <name type="scientific">Pseudoxanthomonas putridarboris</name>
    <dbReference type="NCBI Taxonomy" id="752605"/>
    <lineage>
        <taxon>Bacteria</taxon>
        <taxon>Pseudomonadati</taxon>
        <taxon>Pseudomonadota</taxon>
        <taxon>Gammaproteobacteria</taxon>
        <taxon>Lysobacterales</taxon>
        <taxon>Lysobacteraceae</taxon>
        <taxon>Pseudoxanthomonas</taxon>
    </lineage>
</organism>
<proteinExistence type="predicted"/>
<dbReference type="Proteomes" id="UP001459204">
    <property type="component" value="Unassembled WGS sequence"/>
</dbReference>
<dbReference type="EMBL" id="JBBWWT010000010">
    <property type="protein sequence ID" value="MEL1265923.1"/>
    <property type="molecule type" value="Genomic_DNA"/>
</dbReference>
<keyword evidence="1 2" id="KW-0807">Transducer</keyword>
<dbReference type="SUPFAM" id="SSF58104">
    <property type="entry name" value="Methyl-accepting chemotaxis protein (MCP) signaling domain"/>
    <property type="match status" value="1"/>
</dbReference>
<dbReference type="PRINTS" id="PR00260">
    <property type="entry name" value="CHEMTRNSDUCR"/>
</dbReference>
<name>A0ABU9J5D0_9GAMM</name>
<evidence type="ECO:0000256" key="2">
    <source>
        <dbReference type="PROSITE-ProRule" id="PRU00284"/>
    </source>
</evidence>
<sequence>MNAIAAANAVDAGIDDHIRSVSGLSDSLLKQLRQSLQRIDEINRITRIISMNARIEAVRIGAAGRSFGVIAEEMDTLSHRVSDTSQDIDRMAGRTSTELRERLDQLQNDVRRTRLTDLALANIDLIDRNLYERSCDVRWWATDGAMVAAAQDPQPAALAHASQRLGQILDSYTVYFDLVLADLHGDVLANGRPRQYRSAGQSVAGQEWFQSAMRTHSGEEFGFQSMHASPLAGGERVLVYSCTVREGGRVQGRPLGVLGIVFRWDALAQTIVERTPLSEAEWCRSRVCIVDGQGHVLADSAGASEAGQVEFPGREALFAKPRGAMEEMHEQHPHCIAQATSPGYETYRTGWHCVILQAIG</sequence>
<evidence type="ECO:0000313" key="5">
    <source>
        <dbReference type="Proteomes" id="UP001459204"/>
    </source>
</evidence>